<name>A0A1T4N1D0_9HYPH</name>
<dbReference type="Proteomes" id="UP000190092">
    <property type="component" value="Unassembled WGS sequence"/>
</dbReference>
<reference evidence="2" key="1">
    <citation type="submission" date="2017-02" db="EMBL/GenBank/DDBJ databases">
        <authorList>
            <person name="Varghese N."/>
            <person name="Submissions S."/>
        </authorList>
    </citation>
    <scope>NUCLEOTIDE SEQUENCE [LARGE SCALE GENOMIC DNA]</scope>
    <source>
        <strain evidence="2">ATCC 27094</strain>
    </source>
</reference>
<sequence>MGMKIAKRRGMARPRVAVGRKLATILHRMWIDDAEFRFGHEPAATPDVKTITVVAA</sequence>
<dbReference type="AlphaFoldDB" id="A0A1T4N1D0"/>
<accession>A0A1T4N1D0</accession>
<evidence type="ECO:0000313" key="1">
    <source>
        <dbReference type="EMBL" id="SJZ73180.1"/>
    </source>
</evidence>
<keyword evidence="2" id="KW-1185">Reference proteome</keyword>
<gene>
    <name evidence="1" type="ORF">SAMN02745126_02068</name>
</gene>
<proteinExistence type="predicted"/>
<dbReference type="EMBL" id="FUWJ01000002">
    <property type="protein sequence ID" value="SJZ73180.1"/>
    <property type="molecule type" value="Genomic_DNA"/>
</dbReference>
<evidence type="ECO:0008006" key="3">
    <source>
        <dbReference type="Google" id="ProtNLM"/>
    </source>
</evidence>
<evidence type="ECO:0000313" key="2">
    <source>
        <dbReference type="Proteomes" id="UP000190092"/>
    </source>
</evidence>
<organism evidence="1 2">
    <name type="scientific">Enhydrobacter aerosaccus</name>
    <dbReference type="NCBI Taxonomy" id="225324"/>
    <lineage>
        <taxon>Bacteria</taxon>
        <taxon>Pseudomonadati</taxon>
        <taxon>Pseudomonadota</taxon>
        <taxon>Alphaproteobacteria</taxon>
        <taxon>Hyphomicrobiales</taxon>
        <taxon>Enhydrobacter</taxon>
    </lineage>
</organism>
<protein>
    <recommendedName>
        <fullName evidence="3">Transposase</fullName>
    </recommendedName>
</protein>